<name>A0A2U2BV94_9PROT</name>
<keyword evidence="8" id="KW-1185">Reference proteome</keyword>
<dbReference type="InterPro" id="IPR008258">
    <property type="entry name" value="Transglycosylase_SLT_dom_1"/>
</dbReference>
<dbReference type="InterPro" id="IPR023346">
    <property type="entry name" value="Lysozyme-like_dom_sf"/>
</dbReference>
<dbReference type="OrthoDB" id="9815002at2"/>
<dbReference type="Proteomes" id="UP000245168">
    <property type="component" value="Unassembled WGS sequence"/>
</dbReference>
<evidence type="ECO:0000259" key="6">
    <source>
        <dbReference type="Pfam" id="PF01464"/>
    </source>
</evidence>
<feature type="domain" description="Transglycosylase SLT" evidence="6">
    <location>
        <begin position="519"/>
        <end position="615"/>
    </location>
</feature>
<comment type="similarity">
    <text evidence="1">Belongs to the transglycosylase Slt family.</text>
</comment>
<dbReference type="RefSeq" id="WP_109252305.1">
    <property type="nucleotide sequence ID" value="NZ_QEXV01000002.1"/>
</dbReference>
<feature type="compositionally biased region" description="Gly residues" evidence="4">
    <location>
        <begin position="702"/>
        <end position="711"/>
    </location>
</feature>
<dbReference type="Pfam" id="PF01464">
    <property type="entry name" value="SLT"/>
    <property type="match status" value="1"/>
</dbReference>
<dbReference type="GO" id="GO:0042597">
    <property type="term" value="C:periplasmic space"/>
    <property type="evidence" value="ECO:0007669"/>
    <property type="project" value="InterPro"/>
</dbReference>
<dbReference type="CDD" id="cd13401">
    <property type="entry name" value="Slt70-like"/>
    <property type="match status" value="1"/>
</dbReference>
<protein>
    <submittedName>
        <fullName evidence="7">Transglycosylase</fullName>
    </submittedName>
</protein>
<dbReference type="EMBL" id="QEXV01000002">
    <property type="protein sequence ID" value="PWE17951.1"/>
    <property type="molecule type" value="Genomic_DNA"/>
</dbReference>
<organism evidence="7 8">
    <name type="scientific">Marinicauda salina</name>
    <dbReference type="NCBI Taxonomy" id="2135793"/>
    <lineage>
        <taxon>Bacteria</taxon>
        <taxon>Pseudomonadati</taxon>
        <taxon>Pseudomonadota</taxon>
        <taxon>Alphaproteobacteria</taxon>
        <taxon>Maricaulales</taxon>
        <taxon>Maricaulaceae</taxon>
        <taxon>Marinicauda</taxon>
    </lineage>
</organism>
<evidence type="ECO:0000256" key="4">
    <source>
        <dbReference type="SAM" id="MobiDB-lite"/>
    </source>
</evidence>
<dbReference type="Gene3D" id="1.25.20.10">
    <property type="entry name" value="Bacterial muramidases"/>
    <property type="match status" value="1"/>
</dbReference>
<sequence>MLHRAAALLAAFAALTSAALAQAPTPRIKPPVPNHSEILDDADFRVFRHGMRAAEDGEWSTVRGAMDSLTHPVARKVLQWRMATSDPRATFSELDRAVAALEGWPRASAVQREAEWKIDESGMGPAMIVAWFEDREPVTGEGRVELGEALIALDRVEEGHAEIREAWRSQSMRLSVQRDVLRRHGDLFSRADHAERVDFLIWSGQRAAASRLLPQLDRGDRDLAEARIQLAARGPGVDRAVNQVPDHLAAHPGLVYERARWRRRAGLDTALPLLLELPSGHQSEGVLEAMWTERKLMILDLLRDRDYQTAYELAAANGMSSGVDFADAEFLAGWLALTHLGLPEEALDHFARLEAGVSTPVSLARAKYWQGRAAEAMGDLDHARDRFAAAAQHATAYYGQLAMLALGPDSAELELPPEPEISDEQRAAFNARERIQALRLIGELDEDYYFRVFIYHLDDEMETETDQAMLADIATEYLRTRQAVRAAKTARMQGVTLAERAYPVIELPDNAPVFPEAALTHSVIRQETEFDPQAVSPAGARGLMQMMPWTARDTARDIGAPYNFRWLTDDPDYNLTLGMAHLDEVVEEYDGALVIALAAYNAGPTRARRWIRVYGDPRTGEVDPIDWVESIPFSETRNYVQRVIENLQVYRARMNDGASPGPLQMDRDMAGASPFARDLPGLPEDFLAAVREAEAAARAGEAGDGMNGMGGPLEAPAAGGDGASEAEPNATEGAPLLSAPLDDEAASASRPEGAQQAAADDAARD</sequence>
<dbReference type="PANTHER" id="PTHR37423:SF2">
    <property type="entry name" value="MEMBRANE-BOUND LYTIC MUREIN TRANSGLYCOSYLASE C"/>
    <property type="match status" value="1"/>
</dbReference>
<dbReference type="Gene3D" id="1.10.530.10">
    <property type="match status" value="1"/>
</dbReference>
<feature type="signal peptide" evidence="5">
    <location>
        <begin position="1"/>
        <end position="21"/>
    </location>
</feature>
<dbReference type="GO" id="GO:0004553">
    <property type="term" value="F:hydrolase activity, hydrolyzing O-glycosyl compounds"/>
    <property type="evidence" value="ECO:0007669"/>
    <property type="project" value="InterPro"/>
</dbReference>
<dbReference type="SUPFAM" id="SSF53955">
    <property type="entry name" value="Lysozyme-like"/>
    <property type="match status" value="1"/>
</dbReference>
<feature type="chain" id="PRO_5015768848" evidence="5">
    <location>
        <begin position="22"/>
        <end position="765"/>
    </location>
</feature>
<evidence type="ECO:0000256" key="2">
    <source>
        <dbReference type="ARBA" id="ARBA00009387"/>
    </source>
</evidence>
<gene>
    <name evidence="7" type="ORF">DDZ18_05085</name>
</gene>
<dbReference type="InterPro" id="IPR008939">
    <property type="entry name" value="Lytic_TGlycosylase_superhlx_U"/>
</dbReference>
<feature type="region of interest" description="Disordered" evidence="4">
    <location>
        <begin position="699"/>
        <end position="765"/>
    </location>
</feature>
<dbReference type="SUPFAM" id="SSF48435">
    <property type="entry name" value="Bacterial muramidases"/>
    <property type="match status" value="1"/>
</dbReference>
<feature type="compositionally biased region" description="Low complexity" evidence="4">
    <location>
        <begin position="754"/>
        <end position="765"/>
    </location>
</feature>
<proteinExistence type="inferred from homology"/>
<evidence type="ECO:0000256" key="3">
    <source>
        <dbReference type="ARBA" id="ARBA00022729"/>
    </source>
</evidence>
<dbReference type="AlphaFoldDB" id="A0A2U2BV94"/>
<accession>A0A2U2BV94</accession>
<comment type="similarity">
    <text evidence="2">Belongs to the virb1 family.</text>
</comment>
<dbReference type="PANTHER" id="PTHR37423">
    <property type="entry name" value="SOLUBLE LYTIC MUREIN TRANSGLYCOSYLASE-RELATED"/>
    <property type="match status" value="1"/>
</dbReference>
<evidence type="ECO:0000256" key="1">
    <source>
        <dbReference type="ARBA" id="ARBA00007734"/>
    </source>
</evidence>
<reference evidence="8" key="1">
    <citation type="submission" date="2018-05" db="EMBL/GenBank/DDBJ databases">
        <authorList>
            <person name="Liu B.-T."/>
        </authorList>
    </citation>
    <scope>NUCLEOTIDE SEQUENCE [LARGE SCALE GENOMIC DNA]</scope>
    <source>
        <strain evidence="8">WD6-1</strain>
    </source>
</reference>
<evidence type="ECO:0000313" key="7">
    <source>
        <dbReference type="EMBL" id="PWE17951.1"/>
    </source>
</evidence>
<comment type="caution">
    <text evidence="7">The sequence shown here is derived from an EMBL/GenBank/DDBJ whole genome shotgun (WGS) entry which is preliminary data.</text>
</comment>
<evidence type="ECO:0000256" key="5">
    <source>
        <dbReference type="SAM" id="SignalP"/>
    </source>
</evidence>
<evidence type="ECO:0000313" key="8">
    <source>
        <dbReference type="Proteomes" id="UP000245168"/>
    </source>
</evidence>
<keyword evidence="3 5" id="KW-0732">Signal</keyword>